<comment type="caution">
    <text evidence="1">The sequence shown here is derived from an EMBL/GenBank/DDBJ whole genome shotgun (WGS) entry which is preliminary data.</text>
</comment>
<accession>A0ABN7V4G2</accession>
<evidence type="ECO:0000313" key="2">
    <source>
        <dbReference type="Proteomes" id="UP000789901"/>
    </source>
</evidence>
<sequence>MTFLLTADYNYFEEESAKYRTIKTQTDFEEESAKYRTIETQTDFKKKLYQNEIENIGWDNEPSNEEDDRSTNLKTKKLKEFISFESFLNHLYDNYQIIPTSSQINHTSKYKRLEELLGFINAHVKSYFNMFHTGETYYIEKDCIDLRDHRARYYENDFNIWFKEINNICEEFGIKYIWSRIDLEDYFKKHLEY</sequence>
<dbReference type="EMBL" id="CAJVQB010009386">
    <property type="protein sequence ID" value="CAG8729597.1"/>
    <property type="molecule type" value="Genomic_DNA"/>
</dbReference>
<keyword evidence="2" id="KW-1185">Reference proteome</keyword>
<dbReference type="Proteomes" id="UP000789901">
    <property type="component" value="Unassembled WGS sequence"/>
</dbReference>
<protein>
    <submittedName>
        <fullName evidence="1">2742_t:CDS:1</fullName>
    </submittedName>
</protein>
<evidence type="ECO:0000313" key="1">
    <source>
        <dbReference type="EMBL" id="CAG8729597.1"/>
    </source>
</evidence>
<name>A0ABN7V4G2_GIGMA</name>
<organism evidence="1 2">
    <name type="scientific">Gigaspora margarita</name>
    <dbReference type="NCBI Taxonomy" id="4874"/>
    <lineage>
        <taxon>Eukaryota</taxon>
        <taxon>Fungi</taxon>
        <taxon>Fungi incertae sedis</taxon>
        <taxon>Mucoromycota</taxon>
        <taxon>Glomeromycotina</taxon>
        <taxon>Glomeromycetes</taxon>
        <taxon>Diversisporales</taxon>
        <taxon>Gigasporaceae</taxon>
        <taxon>Gigaspora</taxon>
    </lineage>
</organism>
<gene>
    <name evidence="1" type="ORF">GMARGA_LOCUS14271</name>
</gene>
<proteinExistence type="predicted"/>
<reference evidence="1 2" key="1">
    <citation type="submission" date="2021-06" db="EMBL/GenBank/DDBJ databases">
        <authorList>
            <person name="Kallberg Y."/>
            <person name="Tangrot J."/>
            <person name="Rosling A."/>
        </authorList>
    </citation>
    <scope>NUCLEOTIDE SEQUENCE [LARGE SCALE GENOMIC DNA]</scope>
    <source>
        <strain evidence="1 2">120-4 pot B 10/14</strain>
    </source>
</reference>